<sequence length="44" mass="4777">MALPAIMKQLGLIPGLVMIVLGAALTESSIFFHNPSSWSWFSIT</sequence>
<reference evidence="1 2" key="1">
    <citation type="journal article" date="2018" name="Sci. Data">
        <title>The draft genome sequence of cork oak.</title>
        <authorList>
            <person name="Ramos A.M."/>
            <person name="Usie A."/>
            <person name="Barbosa P."/>
            <person name="Barros P.M."/>
            <person name="Capote T."/>
            <person name="Chaves I."/>
            <person name="Simoes F."/>
            <person name="Abreu I."/>
            <person name="Carrasquinho I."/>
            <person name="Faro C."/>
            <person name="Guimaraes J.B."/>
            <person name="Mendonca D."/>
            <person name="Nobrega F."/>
            <person name="Rodrigues L."/>
            <person name="Saibo N.J.M."/>
            <person name="Varela M.C."/>
            <person name="Egas C."/>
            <person name="Matos J."/>
            <person name="Miguel C.M."/>
            <person name="Oliveira M.M."/>
            <person name="Ricardo C.P."/>
            <person name="Goncalves S."/>
        </authorList>
    </citation>
    <scope>NUCLEOTIDE SEQUENCE [LARGE SCALE GENOMIC DNA]</scope>
    <source>
        <strain evidence="2">cv. HL8</strain>
    </source>
</reference>
<gene>
    <name evidence="1" type="ORF">CFP56_010888</name>
</gene>
<comment type="caution">
    <text evidence="1">The sequence shown here is derived from an EMBL/GenBank/DDBJ whole genome shotgun (WGS) entry which is preliminary data.</text>
</comment>
<accession>A0AAW0KZ45</accession>
<keyword evidence="2" id="KW-1185">Reference proteome</keyword>
<dbReference type="Proteomes" id="UP000237347">
    <property type="component" value="Unassembled WGS sequence"/>
</dbReference>
<evidence type="ECO:0000313" key="1">
    <source>
        <dbReference type="EMBL" id="KAK7844447.1"/>
    </source>
</evidence>
<organism evidence="1 2">
    <name type="scientific">Quercus suber</name>
    <name type="common">Cork oak</name>
    <dbReference type="NCBI Taxonomy" id="58331"/>
    <lineage>
        <taxon>Eukaryota</taxon>
        <taxon>Viridiplantae</taxon>
        <taxon>Streptophyta</taxon>
        <taxon>Embryophyta</taxon>
        <taxon>Tracheophyta</taxon>
        <taxon>Spermatophyta</taxon>
        <taxon>Magnoliopsida</taxon>
        <taxon>eudicotyledons</taxon>
        <taxon>Gunneridae</taxon>
        <taxon>Pentapetalae</taxon>
        <taxon>rosids</taxon>
        <taxon>fabids</taxon>
        <taxon>Fagales</taxon>
        <taxon>Fagaceae</taxon>
        <taxon>Quercus</taxon>
    </lineage>
</organism>
<dbReference type="EMBL" id="PKMF04000185">
    <property type="protein sequence ID" value="KAK7844447.1"/>
    <property type="molecule type" value="Genomic_DNA"/>
</dbReference>
<name>A0AAW0KZ45_QUESU</name>
<dbReference type="AlphaFoldDB" id="A0AAW0KZ45"/>
<proteinExistence type="predicted"/>
<evidence type="ECO:0000313" key="2">
    <source>
        <dbReference type="Proteomes" id="UP000237347"/>
    </source>
</evidence>
<protein>
    <submittedName>
        <fullName evidence="1">Uncharacterized protein</fullName>
    </submittedName>
</protein>